<proteinExistence type="predicted"/>
<name>I6NV39_9CAUD</name>
<protein>
    <submittedName>
        <fullName evidence="1">Uncharacterized protein</fullName>
    </submittedName>
</protein>
<dbReference type="KEGG" id="vg:13455385"/>
<sequence>MTIPTSGGLDLARIKFELAMDGLNPPANDINNGWFRLLANRQGDRQPIDFGAFRGRGCRFDGYAGVYDPTGGGGEMWQFDPRMPFFNATLASVQMVFQRQARRYDALIEMWGDPGSRVPIFVQNGTTGIAYRFTYSGDGTYYYMNNIDANFMRYGSGDWFMIVPDMR</sequence>
<dbReference type="Proteomes" id="UP000007817">
    <property type="component" value="Segment"/>
</dbReference>
<dbReference type="GeneID" id="13455385"/>
<accession>I6NV39</accession>
<evidence type="ECO:0000313" key="2">
    <source>
        <dbReference type="Proteomes" id="UP000007817"/>
    </source>
</evidence>
<gene>
    <name evidence="1" type="ORF">DC1_00058</name>
</gene>
<organism evidence="1 2">
    <name type="scientific">Burkholderia phage DC1</name>
    <dbReference type="NCBI Taxonomy" id="2881398"/>
    <lineage>
        <taxon>Viruses</taxon>
        <taxon>Duplodnaviria</taxon>
        <taxon>Heunggongvirae</taxon>
        <taxon>Uroviricota</taxon>
        <taxon>Caudoviricetes</taxon>
        <taxon>Lessievirus</taxon>
        <taxon>Lessievirus DC1</taxon>
    </lineage>
</organism>
<dbReference type="RefSeq" id="YP_006589988.1">
    <property type="nucleotide sequence ID" value="NC_018452.1"/>
</dbReference>
<dbReference type="OrthoDB" id="30615at10239"/>
<dbReference type="EMBL" id="JN662425">
    <property type="protein sequence ID" value="AEZ50876.1"/>
    <property type="molecule type" value="Genomic_DNA"/>
</dbReference>
<reference evidence="1 2" key="1">
    <citation type="journal article" date="2012" name="Appl. Environ. Microbiol.">
        <title>Characterization of DC1, a broad-host-range Bcep22-like podovirus.</title>
        <authorList>
            <person name="Lynch K.H."/>
            <person name="Stothard P."/>
            <person name="Dennis J.J."/>
        </authorList>
    </citation>
    <scope>NUCLEOTIDE SEQUENCE [LARGE SCALE GENOMIC DNA]</scope>
</reference>
<evidence type="ECO:0000313" key="1">
    <source>
        <dbReference type="EMBL" id="AEZ50876.1"/>
    </source>
</evidence>
<keyword evidence="2" id="KW-1185">Reference proteome</keyword>